<keyword evidence="8 17" id="KW-0732">Signal</keyword>
<comment type="catalytic activity">
    <reaction evidence="1">
        <text>S-ubiquitinyl-[E2 ubiquitin-conjugating enzyme]-L-cysteine + [acceptor protein]-L-lysine = [E2 ubiquitin-conjugating enzyme]-L-cysteine + N(6)-ubiquitinyl-[acceptor protein]-L-lysine.</text>
        <dbReference type="EC" id="2.3.2.27"/>
    </reaction>
</comment>
<dbReference type="Gene3D" id="3.30.40.10">
    <property type="entry name" value="Zinc/RING finger domain, C3HC4 (zinc finger)"/>
    <property type="match status" value="1"/>
</dbReference>
<dbReference type="PROSITE" id="PS50089">
    <property type="entry name" value="ZF_RING_2"/>
    <property type="match status" value="1"/>
</dbReference>
<keyword evidence="10" id="KW-0833">Ubl conjugation pathway</keyword>
<evidence type="ECO:0000259" key="18">
    <source>
        <dbReference type="PROSITE" id="PS50089"/>
    </source>
</evidence>
<accession>A0ABR3P4K4</accession>
<evidence type="ECO:0000256" key="1">
    <source>
        <dbReference type="ARBA" id="ARBA00000900"/>
    </source>
</evidence>
<evidence type="ECO:0000256" key="5">
    <source>
        <dbReference type="ARBA" id="ARBA00022679"/>
    </source>
</evidence>
<dbReference type="PANTHER" id="PTHR22763:SF162">
    <property type="entry name" value="TRANSMEMBRANE E3 UBIQUITIN-PROTEIN LIGASE 1"/>
    <property type="match status" value="1"/>
</dbReference>
<feature type="region of interest" description="Disordered" evidence="15">
    <location>
        <begin position="833"/>
        <end position="854"/>
    </location>
</feature>
<keyword evidence="13 16" id="KW-0472">Membrane</keyword>
<evidence type="ECO:0000256" key="16">
    <source>
        <dbReference type="SAM" id="Phobius"/>
    </source>
</evidence>
<dbReference type="InterPro" id="IPR050731">
    <property type="entry name" value="HRD1_E3_ubiq-ligases"/>
</dbReference>
<sequence length="959" mass="103296">MADPRAIITLLLLLFILFSPGPNTGPAESQHPSARTRFAALLAREHRDLDLLNTTRYGDFAAVKGGHGGGAEGRFFNLTGLQRESGFVWDRLDDVKRRSRDMTGHALGKENEGLLDGFDMMFVKDPAKEGGVDGGTHGGREGLALYKNITGVVHGDWVRSPLEKAGMERPVLDMSEFAAEGPFGPIDVDEFGRNVSDEAKAGWLRVVFEESDDARSLLSRVVSTDVDGDGKKEMGTERDVLREITASISVGGDDIGREGEWVANLYGVHFLETGNVVLATTSDKFAGIFALPHMTVSRYNYGLTQQLLNRTLGATIREQEDGLIHGFNPWSSLPDGQSDSSAPLPKCELVVYLQQYPVSLPASTLPLIETELRHPTGAFPPSPRDMRFSLLAFSPDCGYIIESKGPPDYVIKEANHLVGLKVEVEWMRARQHILIFSLAIFLQVLLLVRQMRDASTPSTRSRISFYTIAMLAMGDGYTTMTLCLASLFVQAVWVPLIGTAFLAFMSVSFFGMRFLLDIYTVQAPERERVERARREAAVAALAAARAATAADANVTAVASPAPPTRPIPMITAAGADTLPLPVTAPRPIDTGATPVFIPSDQDITQPDSPPPAGPNANPTNTTTTTTGGGGVGPSGFGALYTRFYLLLLILLFLSLNATSWPPAPRRAYFTLLSLTYLSLWLPQIARNVQRNCRRALRWDFVMGQSALRLVPFCYFYGYASNVAFADVDTLGLVILITWVALQVGLLGSQEVLGPRWFLPRGFDIVGNSDWVPKAYDYHPVLRDGNDGDEEGGGSGGSGGNLPMGAAEAFAVADASATSSPDVASGGGAAAAAAGRAKTRSAASSRRGSESKSRDKNKRVFDCAICMGDLEVPVFRGGGDNNNGSNTRLLGALSGLSSSSTGGATAGETSLTTGGGRALLLERRKYMVTPCRHIFHTACLEGWMKYRLQCPVCREELPPV</sequence>
<keyword evidence="7" id="KW-0479">Metal-binding</keyword>
<evidence type="ECO:0000256" key="9">
    <source>
        <dbReference type="ARBA" id="ARBA00022771"/>
    </source>
</evidence>
<evidence type="ECO:0000256" key="6">
    <source>
        <dbReference type="ARBA" id="ARBA00022692"/>
    </source>
</evidence>
<keyword evidence="9 14" id="KW-0863">Zinc-finger</keyword>
<gene>
    <name evidence="19" type="ORF">AAFC00_006263</name>
</gene>
<feature type="compositionally biased region" description="Low complexity" evidence="15">
    <location>
        <begin position="833"/>
        <end position="845"/>
    </location>
</feature>
<feature type="transmembrane region" description="Helical" evidence="16">
    <location>
        <begin position="463"/>
        <end position="487"/>
    </location>
</feature>
<proteinExistence type="predicted"/>
<dbReference type="EC" id="2.3.2.27" evidence="4"/>
<evidence type="ECO:0000256" key="17">
    <source>
        <dbReference type="SAM" id="SignalP"/>
    </source>
</evidence>
<comment type="pathway">
    <text evidence="3">Protein modification; protein ubiquitination.</text>
</comment>
<name>A0ABR3P4K4_9PEZI</name>
<feature type="compositionally biased region" description="Low complexity" evidence="15">
    <location>
        <begin position="614"/>
        <end position="625"/>
    </location>
</feature>
<evidence type="ECO:0000256" key="10">
    <source>
        <dbReference type="ARBA" id="ARBA00022786"/>
    </source>
</evidence>
<feature type="domain" description="RING-type" evidence="18">
    <location>
        <begin position="862"/>
        <end position="953"/>
    </location>
</feature>
<comment type="caution">
    <text evidence="19">The sequence shown here is derived from an EMBL/GenBank/DDBJ whole genome shotgun (WGS) entry which is preliminary data.</text>
</comment>
<feature type="transmembrane region" description="Helical" evidence="16">
    <location>
        <begin position="433"/>
        <end position="451"/>
    </location>
</feature>
<feature type="transmembrane region" description="Helical" evidence="16">
    <location>
        <begin position="667"/>
        <end position="685"/>
    </location>
</feature>
<evidence type="ECO:0000256" key="4">
    <source>
        <dbReference type="ARBA" id="ARBA00012483"/>
    </source>
</evidence>
<evidence type="ECO:0000313" key="19">
    <source>
        <dbReference type="EMBL" id="KAL1297719.1"/>
    </source>
</evidence>
<dbReference type="PANTHER" id="PTHR22763">
    <property type="entry name" value="RING ZINC FINGER PROTEIN"/>
    <property type="match status" value="1"/>
</dbReference>
<evidence type="ECO:0000256" key="8">
    <source>
        <dbReference type="ARBA" id="ARBA00022729"/>
    </source>
</evidence>
<dbReference type="SMART" id="SM00184">
    <property type="entry name" value="RING"/>
    <property type="match status" value="1"/>
</dbReference>
<reference evidence="19 20" key="1">
    <citation type="submission" date="2024-07" db="EMBL/GenBank/DDBJ databases">
        <title>Draft sequence of the Neodothiora populina.</title>
        <authorList>
            <person name="Drown D.D."/>
            <person name="Schuette U.S."/>
            <person name="Buechlein A.B."/>
            <person name="Rusch D.R."/>
            <person name="Winton L.W."/>
            <person name="Adams G.A."/>
        </authorList>
    </citation>
    <scope>NUCLEOTIDE SEQUENCE [LARGE SCALE GENOMIC DNA]</scope>
    <source>
        <strain evidence="19 20">CPC 39397</strain>
    </source>
</reference>
<feature type="chain" id="PRO_5045831281" description="RING-type E3 ubiquitin transferase" evidence="17">
    <location>
        <begin position="30"/>
        <end position="959"/>
    </location>
</feature>
<evidence type="ECO:0000256" key="3">
    <source>
        <dbReference type="ARBA" id="ARBA00004906"/>
    </source>
</evidence>
<dbReference type="InterPro" id="IPR013083">
    <property type="entry name" value="Znf_RING/FYVE/PHD"/>
</dbReference>
<keyword evidence="20" id="KW-1185">Reference proteome</keyword>
<dbReference type="InterPro" id="IPR021319">
    <property type="entry name" value="DUF2921"/>
</dbReference>
<protein>
    <recommendedName>
        <fullName evidence="4">RING-type E3 ubiquitin transferase</fullName>
        <ecNumber evidence="4">2.3.2.27</ecNumber>
    </recommendedName>
</protein>
<evidence type="ECO:0000313" key="20">
    <source>
        <dbReference type="Proteomes" id="UP001562354"/>
    </source>
</evidence>
<keyword evidence="12 16" id="KW-1133">Transmembrane helix</keyword>
<keyword evidence="11" id="KW-0862">Zinc</keyword>
<feature type="region of interest" description="Disordered" evidence="15">
    <location>
        <begin position="595"/>
        <end position="628"/>
    </location>
</feature>
<evidence type="ECO:0000256" key="12">
    <source>
        <dbReference type="ARBA" id="ARBA00022989"/>
    </source>
</evidence>
<dbReference type="EMBL" id="JBFMKM010000014">
    <property type="protein sequence ID" value="KAL1297719.1"/>
    <property type="molecule type" value="Genomic_DNA"/>
</dbReference>
<evidence type="ECO:0000256" key="11">
    <source>
        <dbReference type="ARBA" id="ARBA00022833"/>
    </source>
</evidence>
<dbReference type="Pfam" id="PF11145">
    <property type="entry name" value="DUF2921"/>
    <property type="match status" value="2"/>
</dbReference>
<dbReference type="GeneID" id="95979962"/>
<evidence type="ECO:0000256" key="7">
    <source>
        <dbReference type="ARBA" id="ARBA00022723"/>
    </source>
</evidence>
<comment type="subcellular location">
    <subcellularLocation>
        <location evidence="2">Endomembrane system</location>
        <topology evidence="2">Multi-pass membrane protein</topology>
    </subcellularLocation>
</comment>
<evidence type="ECO:0000256" key="14">
    <source>
        <dbReference type="PROSITE-ProRule" id="PRU00175"/>
    </source>
</evidence>
<feature type="transmembrane region" description="Helical" evidence="16">
    <location>
        <begin position="493"/>
        <end position="516"/>
    </location>
</feature>
<feature type="transmembrane region" description="Helical" evidence="16">
    <location>
        <begin position="706"/>
        <end position="724"/>
    </location>
</feature>
<keyword evidence="6 16" id="KW-0812">Transmembrane</keyword>
<evidence type="ECO:0000256" key="15">
    <source>
        <dbReference type="SAM" id="MobiDB-lite"/>
    </source>
</evidence>
<dbReference type="InterPro" id="IPR001841">
    <property type="entry name" value="Znf_RING"/>
</dbReference>
<dbReference type="SUPFAM" id="SSF57850">
    <property type="entry name" value="RING/U-box"/>
    <property type="match status" value="1"/>
</dbReference>
<organism evidence="19 20">
    <name type="scientific">Neodothiora populina</name>
    <dbReference type="NCBI Taxonomy" id="2781224"/>
    <lineage>
        <taxon>Eukaryota</taxon>
        <taxon>Fungi</taxon>
        <taxon>Dikarya</taxon>
        <taxon>Ascomycota</taxon>
        <taxon>Pezizomycotina</taxon>
        <taxon>Dothideomycetes</taxon>
        <taxon>Dothideomycetidae</taxon>
        <taxon>Dothideales</taxon>
        <taxon>Dothioraceae</taxon>
        <taxon>Neodothiora</taxon>
    </lineage>
</organism>
<dbReference type="Pfam" id="PF13639">
    <property type="entry name" value="zf-RING_2"/>
    <property type="match status" value="1"/>
</dbReference>
<keyword evidence="5" id="KW-0808">Transferase</keyword>
<dbReference type="Proteomes" id="UP001562354">
    <property type="component" value="Unassembled WGS sequence"/>
</dbReference>
<dbReference type="RefSeq" id="XP_069197401.1">
    <property type="nucleotide sequence ID" value="XM_069346191.1"/>
</dbReference>
<evidence type="ECO:0000256" key="13">
    <source>
        <dbReference type="ARBA" id="ARBA00023136"/>
    </source>
</evidence>
<evidence type="ECO:0000256" key="2">
    <source>
        <dbReference type="ARBA" id="ARBA00004127"/>
    </source>
</evidence>
<feature type="signal peptide" evidence="17">
    <location>
        <begin position="1"/>
        <end position="29"/>
    </location>
</feature>